<accession>A0ABP7SQD8</accession>
<dbReference type="RefSeq" id="WP_345597754.1">
    <property type="nucleotide sequence ID" value="NZ_BAABCQ010000266.1"/>
</dbReference>
<comment type="caution">
    <text evidence="2">The sequence shown here is derived from an EMBL/GenBank/DDBJ whole genome shotgun (WGS) entry which is preliminary data.</text>
</comment>
<evidence type="ECO:0000313" key="2">
    <source>
        <dbReference type="EMBL" id="GAA4014743.1"/>
    </source>
</evidence>
<sequence>MSVLAEETVAVAAALGRHARPGRDLRWTVIAWYAEAGLPAGPGELAVPEPPWPAVRESLLWAVSRSRAQHLVVRARTAGGGGAQDAFYAEAGRVAGRGPAGLPHPDEVRRLVVDDPGGAWDRGPGPGARAAARGDASGRGRRDGGRGGRQ</sequence>
<name>A0ABP7SQD8_9ACTN</name>
<feature type="compositionally biased region" description="Low complexity" evidence="1">
    <location>
        <begin position="114"/>
        <end position="135"/>
    </location>
</feature>
<protein>
    <submittedName>
        <fullName evidence="2">Uncharacterized protein</fullName>
    </submittedName>
</protein>
<reference evidence="3" key="1">
    <citation type="journal article" date="2019" name="Int. J. Syst. Evol. Microbiol.">
        <title>The Global Catalogue of Microorganisms (GCM) 10K type strain sequencing project: providing services to taxonomists for standard genome sequencing and annotation.</title>
        <authorList>
            <consortium name="The Broad Institute Genomics Platform"/>
            <consortium name="The Broad Institute Genome Sequencing Center for Infectious Disease"/>
            <person name="Wu L."/>
            <person name="Ma J."/>
        </authorList>
    </citation>
    <scope>NUCLEOTIDE SEQUENCE [LARGE SCALE GENOMIC DNA]</scope>
    <source>
        <strain evidence="3">JCM 17027</strain>
    </source>
</reference>
<dbReference type="EMBL" id="BAABCQ010000266">
    <property type="protein sequence ID" value="GAA4014743.1"/>
    <property type="molecule type" value="Genomic_DNA"/>
</dbReference>
<keyword evidence="3" id="KW-1185">Reference proteome</keyword>
<evidence type="ECO:0000313" key="3">
    <source>
        <dbReference type="Proteomes" id="UP001500034"/>
    </source>
</evidence>
<organism evidence="2 3">
    <name type="scientific">Streptomyces marokkonensis</name>
    <dbReference type="NCBI Taxonomy" id="324855"/>
    <lineage>
        <taxon>Bacteria</taxon>
        <taxon>Bacillati</taxon>
        <taxon>Actinomycetota</taxon>
        <taxon>Actinomycetes</taxon>
        <taxon>Kitasatosporales</taxon>
        <taxon>Streptomycetaceae</taxon>
        <taxon>Streptomyces</taxon>
    </lineage>
</organism>
<feature type="region of interest" description="Disordered" evidence="1">
    <location>
        <begin position="113"/>
        <end position="150"/>
    </location>
</feature>
<evidence type="ECO:0000256" key="1">
    <source>
        <dbReference type="SAM" id="MobiDB-lite"/>
    </source>
</evidence>
<feature type="compositionally biased region" description="Basic and acidic residues" evidence="1">
    <location>
        <begin position="136"/>
        <end position="150"/>
    </location>
</feature>
<gene>
    <name evidence="2" type="ORF">GCM10022384_68260</name>
</gene>
<proteinExistence type="predicted"/>
<dbReference type="Proteomes" id="UP001500034">
    <property type="component" value="Unassembled WGS sequence"/>
</dbReference>